<evidence type="ECO:0000256" key="4">
    <source>
        <dbReference type="ARBA" id="ARBA00022723"/>
    </source>
</evidence>
<dbReference type="AlphaFoldDB" id="A0A8T0HXI4"/>
<evidence type="ECO:0000256" key="10">
    <source>
        <dbReference type="SAM" id="Phobius"/>
    </source>
</evidence>
<gene>
    <name evidence="11" type="ORF">KC19_5G008100</name>
</gene>
<feature type="transmembrane region" description="Helical" evidence="10">
    <location>
        <begin position="25"/>
        <end position="44"/>
    </location>
</feature>
<dbReference type="Pfam" id="PF00067">
    <property type="entry name" value="p450"/>
    <property type="match status" value="1"/>
</dbReference>
<dbReference type="PROSITE" id="PS00086">
    <property type="entry name" value="CYTOCHROME_P450"/>
    <property type="match status" value="1"/>
</dbReference>
<evidence type="ECO:0000313" key="12">
    <source>
        <dbReference type="Proteomes" id="UP000822688"/>
    </source>
</evidence>
<dbReference type="InterPro" id="IPR036396">
    <property type="entry name" value="Cyt_P450_sf"/>
</dbReference>
<dbReference type="CDD" id="cd20618">
    <property type="entry name" value="CYP71_clan"/>
    <property type="match status" value="1"/>
</dbReference>
<name>A0A8T0HXI4_CERPU</name>
<evidence type="ECO:0000256" key="1">
    <source>
        <dbReference type="ARBA" id="ARBA00001971"/>
    </source>
</evidence>
<evidence type="ECO:0000256" key="8">
    <source>
        <dbReference type="PIRSR" id="PIRSR602401-1"/>
    </source>
</evidence>
<dbReference type="FunFam" id="1.10.630.10:FF:000126">
    <property type="entry name" value="Predicted protein"/>
    <property type="match status" value="1"/>
</dbReference>
<keyword evidence="5 9" id="KW-0560">Oxidoreductase</keyword>
<evidence type="ECO:0000313" key="11">
    <source>
        <dbReference type="EMBL" id="KAG0575497.1"/>
    </source>
</evidence>
<dbReference type="GO" id="GO:0016705">
    <property type="term" value="F:oxidoreductase activity, acting on paired donors, with incorporation or reduction of molecular oxygen"/>
    <property type="evidence" value="ECO:0007669"/>
    <property type="project" value="InterPro"/>
</dbReference>
<dbReference type="Proteomes" id="UP000822688">
    <property type="component" value="Chromosome 5"/>
</dbReference>
<keyword evidence="7 9" id="KW-0503">Monooxygenase</keyword>
<comment type="cofactor">
    <cofactor evidence="1 8">
        <name>heme</name>
        <dbReference type="ChEBI" id="CHEBI:30413"/>
    </cofactor>
</comment>
<keyword evidence="4 8" id="KW-0479">Metal-binding</keyword>
<protein>
    <recommendedName>
        <fullName evidence="13">Cytochrome P450</fullName>
    </recommendedName>
</protein>
<dbReference type="Gene3D" id="1.10.630.10">
    <property type="entry name" value="Cytochrome P450"/>
    <property type="match status" value="1"/>
</dbReference>
<keyword evidence="12" id="KW-1185">Reference proteome</keyword>
<dbReference type="InterPro" id="IPR001128">
    <property type="entry name" value="Cyt_P450"/>
</dbReference>
<accession>A0A8T0HXI4</accession>
<comment type="caution">
    <text evidence="11">The sequence shown here is derived from an EMBL/GenBank/DDBJ whole genome shotgun (WGS) entry which is preliminary data.</text>
</comment>
<evidence type="ECO:0000256" key="9">
    <source>
        <dbReference type="RuleBase" id="RU000461"/>
    </source>
</evidence>
<reference evidence="11" key="1">
    <citation type="submission" date="2020-06" db="EMBL/GenBank/DDBJ databases">
        <title>WGS assembly of Ceratodon purpureus strain R40.</title>
        <authorList>
            <person name="Carey S.B."/>
            <person name="Jenkins J."/>
            <person name="Shu S."/>
            <person name="Lovell J.T."/>
            <person name="Sreedasyam A."/>
            <person name="Maumus F."/>
            <person name="Tiley G.P."/>
            <person name="Fernandez-Pozo N."/>
            <person name="Barry K."/>
            <person name="Chen C."/>
            <person name="Wang M."/>
            <person name="Lipzen A."/>
            <person name="Daum C."/>
            <person name="Saski C.A."/>
            <person name="Payton A.C."/>
            <person name="Mcbreen J.C."/>
            <person name="Conrad R.E."/>
            <person name="Kollar L.M."/>
            <person name="Olsson S."/>
            <person name="Huttunen S."/>
            <person name="Landis J.B."/>
            <person name="Wickett N.J."/>
            <person name="Johnson M.G."/>
            <person name="Rensing S.A."/>
            <person name="Grimwood J."/>
            <person name="Schmutz J."/>
            <person name="Mcdaniel S.F."/>
        </authorList>
    </citation>
    <scope>NUCLEOTIDE SEQUENCE</scope>
    <source>
        <strain evidence="11">R40</strain>
    </source>
</reference>
<keyword evidence="3 8" id="KW-0349">Heme</keyword>
<dbReference type="InterPro" id="IPR017972">
    <property type="entry name" value="Cyt_P450_CS"/>
</dbReference>
<evidence type="ECO:0000256" key="7">
    <source>
        <dbReference type="ARBA" id="ARBA00023033"/>
    </source>
</evidence>
<evidence type="ECO:0000256" key="2">
    <source>
        <dbReference type="ARBA" id="ARBA00010617"/>
    </source>
</evidence>
<dbReference type="PANTHER" id="PTHR47944:SF16">
    <property type="entry name" value="CYTOCHROME P450 FAMILY 1 SUBFAMILY A POLYPEPTIDE 1"/>
    <property type="match status" value="1"/>
</dbReference>
<evidence type="ECO:0000256" key="5">
    <source>
        <dbReference type="ARBA" id="ARBA00023002"/>
    </source>
</evidence>
<keyword evidence="10" id="KW-0472">Membrane</keyword>
<comment type="similarity">
    <text evidence="2 9">Belongs to the cytochrome P450 family.</text>
</comment>
<evidence type="ECO:0000256" key="3">
    <source>
        <dbReference type="ARBA" id="ARBA00022617"/>
    </source>
</evidence>
<keyword evidence="10" id="KW-1133">Transmembrane helix</keyword>
<organism evidence="11 12">
    <name type="scientific">Ceratodon purpureus</name>
    <name type="common">Fire moss</name>
    <name type="synonym">Dicranum purpureum</name>
    <dbReference type="NCBI Taxonomy" id="3225"/>
    <lineage>
        <taxon>Eukaryota</taxon>
        <taxon>Viridiplantae</taxon>
        <taxon>Streptophyta</taxon>
        <taxon>Embryophyta</taxon>
        <taxon>Bryophyta</taxon>
        <taxon>Bryophytina</taxon>
        <taxon>Bryopsida</taxon>
        <taxon>Dicranidae</taxon>
        <taxon>Pseudoditrichales</taxon>
        <taxon>Ditrichaceae</taxon>
        <taxon>Ceratodon</taxon>
    </lineage>
</organism>
<sequence length="541" mass="62104">MARADVGLMEKLHNLWRQSTSSERSVVVLTSILLLGITLSYLYAQSLQRRKLPPGPRPWPIVGNFPSMSGDTPHRSLFKLANKYGGLMYLRFGSVPCIVVSTAEVARELFQTHDANFSSRPRRLVWRVLHNYDDNFKVMGSAPYGPYWRNLRKFFNEEMFSPKCLAAREGIRMEEIQHMSAILLDDAQQGRVVNLKRWLWGVTSNTITRIFCNRRFYGPDQNEQDREEFEQMTAGILSALGAFVISDYIPSLSFIARLQGWEKKFESVYALSTRISEKMFEVEKHRERVLKGRESGQIDMNYVPDFVDVFLTKPLEGGKLFPDEDIILFLKHMLNAGTDTSATMVEWTMAELIRKPDIMKRAQEELDAVVGSRQFVQESDFAHLPFLEAIVKEGFRVHPPSPLPIIRESLQPCEFRGYKLPAKTLLLNNIFAIHRDPAVYEDPDEFRPERFLDRPEINHLAHFSSFELIPFGVGRRMCPGSTLGHVMVMLMLGNLLFRFQWSMPEGLKVEDIDMSEAGGLTMWMKSPLCLVATPRTPLSKP</sequence>
<dbReference type="SUPFAM" id="SSF48264">
    <property type="entry name" value="Cytochrome P450"/>
    <property type="match status" value="1"/>
</dbReference>
<evidence type="ECO:0008006" key="13">
    <source>
        <dbReference type="Google" id="ProtNLM"/>
    </source>
</evidence>
<proteinExistence type="inferred from homology"/>
<keyword evidence="10" id="KW-0812">Transmembrane</keyword>
<dbReference type="PRINTS" id="PR00385">
    <property type="entry name" value="P450"/>
</dbReference>
<evidence type="ECO:0000256" key="6">
    <source>
        <dbReference type="ARBA" id="ARBA00023004"/>
    </source>
</evidence>
<dbReference type="InterPro" id="IPR002401">
    <property type="entry name" value="Cyt_P450_E_grp-I"/>
</dbReference>
<dbReference type="GO" id="GO:0005506">
    <property type="term" value="F:iron ion binding"/>
    <property type="evidence" value="ECO:0007669"/>
    <property type="project" value="InterPro"/>
</dbReference>
<dbReference type="GO" id="GO:0020037">
    <property type="term" value="F:heme binding"/>
    <property type="evidence" value="ECO:0007669"/>
    <property type="project" value="InterPro"/>
</dbReference>
<dbReference type="EMBL" id="CM026425">
    <property type="protein sequence ID" value="KAG0575497.1"/>
    <property type="molecule type" value="Genomic_DNA"/>
</dbReference>
<dbReference type="PRINTS" id="PR00463">
    <property type="entry name" value="EP450I"/>
</dbReference>
<dbReference type="PANTHER" id="PTHR47944">
    <property type="entry name" value="CYTOCHROME P450 98A9"/>
    <property type="match status" value="1"/>
</dbReference>
<feature type="binding site" description="axial binding residue" evidence="8">
    <location>
        <position position="478"/>
    </location>
    <ligand>
        <name>heme</name>
        <dbReference type="ChEBI" id="CHEBI:30413"/>
    </ligand>
    <ligandPart>
        <name>Fe</name>
        <dbReference type="ChEBI" id="CHEBI:18248"/>
    </ligandPart>
</feature>
<dbReference type="GO" id="GO:0004497">
    <property type="term" value="F:monooxygenase activity"/>
    <property type="evidence" value="ECO:0007669"/>
    <property type="project" value="UniProtKB-KW"/>
</dbReference>
<keyword evidence="6 8" id="KW-0408">Iron</keyword>